<dbReference type="EMBL" id="JAFIDN010000001">
    <property type="protein sequence ID" value="MBP3191062.1"/>
    <property type="molecule type" value="Genomic_DNA"/>
</dbReference>
<dbReference type="PANTHER" id="PTHR42828:SF3">
    <property type="entry name" value="THREONYLCARBAMOYL-AMP SYNTHASE"/>
    <property type="match status" value="1"/>
</dbReference>
<sequence>MAEKIKLHPVTPHQKRIYSIADHIKNDDILLLPTDTQYALACLYSNKKGIERIRQIRQLKNDHLLTLICDSLTGISKFAKLGDNQFKVIKKLIPGPYTFVLPATKEVPKLLLNPRRQTIGFRVPDYPICQKLVDELGDPLIATTARHPDYEDGHGNGTTSRKELFRRFEKQIDLIVDNEQQLSNEPSTIVDMSDADPVVIRAGKGYDEFLSVCAVADLTPVEA</sequence>
<dbReference type="Pfam" id="PF01300">
    <property type="entry name" value="Sua5_yciO_yrdC"/>
    <property type="match status" value="1"/>
</dbReference>
<dbReference type="InterPro" id="IPR052532">
    <property type="entry name" value="SUA5_domain"/>
</dbReference>
<keyword evidence="3" id="KW-1185">Reference proteome</keyword>
<dbReference type="PROSITE" id="PS51163">
    <property type="entry name" value="YRDC"/>
    <property type="match status" value="1"/>
</dbReference>
<name>A0A8J7RH20_9BACT</name>
<reference evidence="2" key="1">
    <citation type="submission" date="2021-02" db="EMBL/GenBank/DDBJ databases">
        <title>Natronogracilivirga saccharolytica gen. nov. sp. nov. a new anaerobic, haloalkiliphilic carbohydrate-fermenting bacterium from soda lake and proposing of Cyclonatronumiaceae fam. nov. in the phylum Balneolaeota.</title>
        <authorList>
            <person name="Zhilina T.N."/>
            <person name="Sorokin D.Y."/>
            <person name="Zavarzina D.G."/>
            <person name="Toshchakov S.V."/>
            <person name="Kublanov I.V."/>
        </authorList>
    </citation>
    <scope>NUCLEOTIDE SEQUENCE</scope>
    <source>
        <strain evidence="2">Z-1702</strain>
    </source>
</reference>
<dbReference type="Proteomes" id="UP000673975">
    <property type="component" value="Unassembled WGS sequence"/>
</dbReference>
<protein>
    <submittedName>
        <fullName evidence="2">Threonylcarbamoyl-AMP synthase</fullName>
    </submittedName>
</protein>
<dbReference type="RefSeq" id="WP_210509301.1">
    <property type="nucleotide sequence ID" value="NZ_JAFIDN010000001.1"/>
</dbReference>
<comment type="caution">
    <text evidence="2">The sequence shown here is derived from an EMBL/GenBank/DDBJ whole genome shotgun (WGS) entry which is preliminary data.</text>
</comment>
<feature type="domain" description="YrdC-like" evidence="1">
    <location>
        <begin position="14"/>
        <end position="205"/>
    </location>
</feature>
<organism evidence="2 3">
    <name type="scientific">Natronogracilivirga saccharolytica</name>
    <dbReference type="NCBI Taxonomy" id="2812953"/>
    <lineage>
        <taxon>Bacteria</taxon>
        <taxon>Pseudomonadati</taxon>
        <taxon>Balneolota</taxon>
        <taxon>Balneolia</taxon>
        <taxon>Balneolales</taxon>
        <taxon>Cyclonatronaceae</taxon>
        <taxon>Natronogracilivirga</taxon>
    </lineage>
</organism>
<evidence type="ECO:0000313" key="3">
    <source>
        <dbReference type="Proteomes" id="UP000673975"/>
    </source>
</evidence>
<evidence type="ECO:0000259" key="1">
    <source>
        <dbReference type="PROSITE" id="PS51163"/>
    </source>
</evidence>
<proteinExistence type="predicted"/>
<dbReference type="NCBIfam" id="TIGR00057">
    <property type="entry name" value="L-threonylcarbamoyladenylate synthase"/>
    <property type="match status" value="1"/>
</dbReference>
<dbReference type="InterPro" id="IPR006070">
    <property type="entry name" value="Sua5-like_dom"/>
</dbReference>
<dbReference type="GO" id="GO:0003725">
    <property type="term" value="F:double-stranded RNA binding"/>
    <property type="evidence" value="ECO:0007669"/>
    <property type="project" value="InterPro"/>
</dbReference>
<dbReference type="AlphaFoldDB" id="A0A8J7RH20"/>
<dbReference type="InterPro" id="IPR017945">
    <property type="entry name" value="DHBP_synth_RibB-like_a/b_dom"/>
</dbReference>
<dbReference type="SUPFAM" id="SSF55821">
    <property type="entry name" value="YrdC/RibB"/>
    <property type="match status" value="1"/>
</dbReference>
<dbReference type="Gene3D" id="3.90.870.10">
    <property type="entry name" value="DHBP synthase"/>
    <property type="match status" value="1"/>
</dbReference>
<gene>
    <name evidence="2" type="ORF">NATSA_00150</name>
</gene>
<evidence type="ECO:0000313" key="2">
    <source>
        <dbReference type="EMBL" id="MBP3191062.1"/>
    </source>
</evidence>
<accession>A0A8J7RH20</accession>
<dbReference type="PANTHER" id="PTHR42828">
    <property type="entry name" value="DHBP SYNTHASE RIBB-LIKE ALPHA/BETA DOMAIN-CONTAINING PROTEIN"/>
    <property type="match status" value="1"/>
</dbReference>